<gene>
    <name evidence="4" type="ORF">LTLLF_106545</name>
</gene>
<dbReference type="AlphaFoldDB" id="A0A8J6KLS1"/>
<comment type="caution">
    <text evidence="4">The sequence shown here is derived from an EMBL/GenBank/DDBJ whole genome shotgun (WGS) entry which is preliminary data.</text>
</comment>
<dbReference type="PIRSF" id="PIRSF038286">
    <property type="entry name" value="PRAME"/>
    <property type="match status" value="1"/>
</dbReference>
<comment type="similarity">
    <text evidence="1">Belongs to the PRAME family.</text>
</comment>
<reference evidence="4" key="1">
    <citation type="submission" date="2020-03" db="EMBL/GenBank/DDBJ databases">
        <title>Studies in the Genomics of Life Span.</title>
        <authorList>
            <person name="Glass D."/>
        </authorList>
    </citation>
    <scope>NUCLEOTIDE SEQUENCE</scope>
    <source>
        <strain evidence="4">LTLLF</strain>
        <tissue evidence="4">Muscle</tissue>
    </source>
</reference>
<evidence type="ECO:0000313" key="4">
    <source>
        <dbReference type="EMBL" id="KAH0502163.1"/>
    </source>
</evidence>
<proteinExistence type="inferred from homology"/>
<keyword evidence="2" id="KW-0433">Leucine-rich repeat</keyword>
<dbReference type="SUPFAM" id="SSF52047">
    <property type="entry name" value="RNI-like"/>
    <property type="match status" value="1"/>
</dbReference>
<dbReference type="GO" id="GO:0043066">
    <property type="term" value="P:negative regulation of apoptotic process"/>
    <property type="evidence" value="ECO:0007669"/>
    <property type="project" value="InterPro"/>
</dbReference>
<dbReference type="GO" id="GO:0045596">
    <property type="term" value="P:negative regulation of cell differentiation"/>
    <property type="evidence" value="ECO:0007669"/>
    <property type="project" value="InterPro"/>
</dbReference>
<dbReference type="PANTHER" id="PTHR14224">
    <property type="entry name" value="SIMILAR TO PREFERENTIALLY EXPRESSED ANTIGEN IN MELANOMA-LIKE 3"/>
    <property type="match status" value="1"/>
</dbReference>
<dbReference type="InterPro" id="IPR032675">
    <property type="entry name" value="LRR_dom_sf"/>
</dbReference>
<dbReference type="Gene3D" id="3.80.10.10">
    <property type="entry name" value="Ribonuclease Inhibitor"/>
    <property type="match status" value="1"/>
</dbReference>
<evidence type="ECO:0000256" key="2">
    <source>
        <dbReference type="ARBA" id="ARBA00022614"/>
    </source>
</evidence>
<evidence type="ECO:0000313" key="5">
    <source>
        <dbReference type="Proteomes" id="UP000710432"/>
    </source>
</evidence>
<accession>A0A8J6KLS1</accession>
<dbReference type="InterPro" id="IPR050694">
    <property type="entry name" value="LRRC14/PRAME"/>
</dbReference>
<dbReference type="EMBL" id="JAATJU010026169">
    <property type="protein sequence ID" value="KAH0502163.1"/>
    <property type="molecule type" value="Genomic_DNA"/>
</dbReference>
<dbReference type="GO" id="GO:0008284">
    <property type="term" value="P:positive regulation of cell population proliferation"/>
    <property type="evidence" value="ECO:0007669"/>
    <property type="project" value="InterPro"/>
</dbReference>
<organism evidence="4 5">
    <name type="scientific">Microtus ochrogaster</name>
    <name type="common">Prairie vole</name>
    <dbReference type="NCBI Taxonomy" id="79684"/>
    <lineage>
        <taxon>Eukaryota</taxon>
        <taxon>Metazoa</taxon>
        <taxon>Chordata</taxon>
        <taxon>Craniata</taxon>
        <taxon>Vertebrata</taxon>
        <taxon>Euteleostomi</taxon>
        <taxon>Mammalia</taxon>
        <taxon>Eutheria</taxon>
        <taxon>Euarchontoglires</taxon>
        <taxon>Glires</taxon>
        <taxon>Rodentia</taxon>
        <taxon>Myomorpha</taxon>
        <taxon>Muroidea</taxon>
        <taxon>Cricetidae</taxon>
        <taxon>Arvicolinae</taxon>
        <taxon>Microtus</taxon>
    </lineage>
</organism>
<name>A0A8J6KLS1_MICOH</name>
<evidence type="ECO:0000256" key="3">
    <source>
        <dbReference type="ARBA" id="ARBA00022737"/>
    </source>
</evidence>
<keyword evidence="3" id="KW-0677">Repeat</keyword>
<dbReference type="Proteomes" id="UP000710432">
    <property type="component" value="Unassembled WGS sequence"/>
</dbReference>
<dbReference type="GO" id="GO:0005737">
    <property type="term" value="C:cytoplasm"/>
    <property type="evidence" value="ECO:0007669"/>
    <property type="project" value="TreeGrafter"/>
</dbReference>
<evidence type="ECO:0000256" key="1">
    <source>
        <dbReference type="ARBA" id="ARBA00009608"/>
    </source>
</evidence>
<dbReference type="InterPro" id="IPR026271">
    <property type="entry name" value="PRAME"/>
</dbReference>
<dbReference type="GO" id="GO:0045892">
    <property type="term" value="P:negative regulation of DNA-templated transcription"/>
    <property type="evidence" value="ECO:0007669"/>
    <property type="project" value="InterPro"/>
</dbReference>
<protein>
    <submittedName>
        <fullName evidence="4">PRAME family member 8</fullName>
    </submittedName>
</protein>
<sequence length="451" mass="52168">MGDQAPPTLLQLALQKLWMEEALLISNLEDIPMGLFPTMFEDAITDKHTNILRALVPVWPFPCLPAGALIKDLETLKALLDGLDALITEKVHPSSTKRTRKLRVLDLTDVCLDFQSFRALKRSVKICPKSGVKKRFVVVTDIDVKKASFSEWHTYLLQWAQQQNDSVHLCCQKLKSWNSPVFTAERIFKMVDADCIRELELSLWQLEFMPHLFPYLGQMRNLHTLVLKKIQKPFRLAASVKQELISLLLSQFNKLPCLQNLYISHCYFLAGCFEEWPRRLKIPLETLTITGCWFSQSDLGYLSQSLYLCELRHLKLSDVELSPLCLKPLVVLFERITSTLQILELEECGMRNRHFNTIGPALSQCSQLTRVNFYHNYISLHALKNLLHHTAKLSKLTHEMYPVPLECHDFITNLRDRFKQLCPEVLDILRAKRQPTNVFFATRTDCVCFQP</sequence>
<dbReference type="PANTHER" id="PTHR14224:SF26">
    <property type="entry name" value="PRAME LIKE 6"/>
    <property type="match status" value="1"/>
</dbReference>